<organism evidence="1">
    <name type="scientific">marine sediment metagenome</name>
    <dbReference type="NCBI Taxonomy" id="412755"/>
    <lineage>
        <taxon>unclassified sequences</taxon>
        <taxon>metagenomes</taxon>
        <taxon>ecological metagenomes</taxon>
    </lineage>
</organism>
<comment type="caution">
    <text evidence="1">The sequence shown here is derived from an EMBL/GenBank/DDBJ whole genome shotgun (WGS) entry which is preliminary data.</text>
</comment>
<protein>
    <submittedName>
        <fullName evidence="1">Uncharacterized protein</fullName>
    </submittedName>
</protein>
<feature type="non-terminal residue" evidence="1">
    <location>
        <position position="106"/>
    </location>
</feature>
<dbReference type="EMBL" id="BARS01034555">
    <property type="protein sequence ID" value="GAG23593.1"/>
    <property type="molecule type" value="Genomic_DNA"/>
</dbReference>
<proteinExistence type="predicted"/>
<accession>X0WGE2</accession>
<dbReference type="AlphaFoldDB" id="X0WGE2"/>
<evidence type="ECO:0000313" key="1">
    <source>
        <dbReference type="EMBL" id="GAG23593.1"/>
    </source>
</evidence>
<gene>
    <name evidence="1" type="ORF">S01H1_53367</name>
</gene>
<sequence>MTYDVQKIKVGKQAITILELDLDACSLTYGNSPCTASGTAPLKCFNTFGTCQDTANFDKTSKTFRFSDRVIDGVQEAGDAPTFPTIRGISHSPTVLTPSKGLGIRA</sequence>
<reference evidence="1" key="1">
    <citation type="journal article" date="2014" name="Front. Microbiol.">
        <title>High frequency of phylogenetically diverse reductive dehalogenase-homologous genes in deep subseafloor sedimentary metagenomes.</title>
        <authorList>
            <person name="Kawai M."/>
            <person name="Futagami T."/>
            <person name="Toyoda A."/>
            <person name="Takaki Y."/>
            <person name="Nishi S."/>
            <person name="Hori S."/>
            <person name="Arai W."/>
            <person name="Tsubouchi T."/>
            <person name="Morono Y."/>
            <person name="Uchiyama I."/>
            <person name="Ito T."/>
            <person name="Fujiyama A."/>
            <person name="Inagaki F."/>
            <person name="Takami H."/>
        </authorList>
    </citation>
    <scope>NUCLEOTIDE SEQUENCE</scope>
    <source>
        <strain evidence="1">Expedition CK06-06</strain>
    </source>
</reference>
<name>X0WGE2_9ZZZZ</name>